<dbReference type="PANTHER" id="PTHR42700">
    <property type="entry name" value="SULFATE ADENYLYLTRANSFERASE"/>
    <property type="match status" value="1"/>
</dbReference>
<dbReference type="InterPro" id="IPR059117">
    <property type="entry name" value="APS_kinase_dom"/>
</dbReference>
<dbReference type="InterPro" id="IPR050512">
    <property type="entry name" value="Sulf_AdTrans/APS_kinase"/>
</dbReference>
<dbReference type="GO" id="GO:0019379">
    <property type="term" value="P:sulfate assimilation, phosphoadenylyl sulfate reduction by phosphoadenylyl-sulfate reductase (thioredoxin)"/>
    <property type="evidence" value="ECO:0007669"/>
    <property type="project" value="TreeGrafter"/>
</dbReference>
<dbReference type="GO" id="GO:0070814">
    <property type="term" value="P:hydrogen sulfide biosynthetic process"/>
    <property type="evidence" value="ECO:0007669"/>
    <property type="project" value="UniProtKB-UniPathway"/>
</dbReference>
<proteinExistence type="inferred from homology"/>
<dbReference type="EC" id="2.7.1.25" evidence="2 6"/>
<evidence type="ECO:0000313" key="9">
    <source>
        <dbReference type="Proteomes" id="UP000249645"/>
    </source>
</evidence>
<dbReference type="NCBIfam" id="NF003013">
    <property type="entry name" value="PRK03846.1"/>
    <property type="match status" value="1"/>
</dbReference>
<keyword evidence="6 8" id="KW-0418">Kinase</keyword>
<dbReference type="NCBIfam" id="TIGR00455">
    <property type="entry name" value="apsK"/>
    <property type="match status" value="1"/>
</dbReference>
<dbReference type="AlphaFoldDB" id="A0A2W5EUE3"/>
<comment type="similarity">
    <text evidence="6">Belongs to the APS kinase family.</text>
</comment>
<dbReference type="Gene3D" id="3.40.50.300">
    <property type="entry name" value="P-loop containing nucleotide triphosphate hydrolases"/>
    <property type="match status" value="1"/>
</dbReference>
<keyword evidence="3 6" id="KW-0808">Transferase</keyword>
<keyword evidence="4 6" id="KW-0547">Nucleotide-binding</keyword>
<protein>
    <recommendedName>
        <fullName evidence="2 6">Adenylyl-sulfate kinase</fullName>
        <ecNumber evidence="2 6">2.7.1.25</ecNumber>
    </recommendedName>
</protein>
<gene>
    <name evidence="8" type="primary">cysC</name>
    <name evidence="8" type="ORF">DI598_13130</name>
</gene>
<comment type="pathway">
    <text evidence="6">Sulfur metabolism; hydrogen sulfide biosynthesis; sulfite from sulfate: step 2/3.</text>
</comment>
<dbReference type="Pfam" id="PF01583">
    <property type="entry name" value="APS_kinase"/>
    <property type="match status" value="1"/>
</dbReference>
<dbReference type="EMBL" id="QFOI01000259">
    <property type="protein sequence ID" value="PZP45554.1"/>
    <property type="molecule type" value="Genomic_DNA"/>
</dbReference>
<comment type="catalytic activity">
    <reaction evidence="1 6">
        <text>adenosine 5'-phosphosulfate + ATP = 3'-phosphoadenylyl sulfate + ADP + H(+)</text>
        <dbReference type="Rhea" id="RHEA:24152"/>
        <dbReference type="ChEBI" id="CHEBI:15378"/>
        <dbReference type="ChEBI" id="CHEBI:30616"/>
        <dbReference type="ChEBI" id="CHEBI:58243"/>
        <dbReference type="ChEBI" id="CHEBI:58339"/>
        <dbReference type="ChEBI" id="CHEBI:456216"/>
        <dbReference type="EC" id="2.7.1.25"/>
    </reaction>
</comment>
<dbReference type="GO" id="GO:0005524">
    <property type="term" value="F:ATP binding"/>
    <property type="evidence" value="ECO:0007669"/>
    <property type="project" value="UniProtKB-KW"/>
</dbReference>
<reference evidence="8 9" key="1">
    <citation type="submission" date="2017-11" db="EMBL/GenBank/DDBJ databases">
        <title>Infants hospitalized years apart are colonized by the same room-sourced microbial strains.</title>
        <authorList>
            <person name="Brooks B."/>
            <person name="Olm M.R."/>
            <person name="Firek B.A."/>
            <person name="Baker R."/>
            <person name="Thomas B.C."/>
            <person name="Morowitz M.J."/>
            <person name="Banfield J.F."/>
        </authorList>
    </citation>
    <scope>NUCLEOTIDE SEQUENCE [LARGE SCALE GENOMIC DNA]</scope>
    <source>
        <strain evidence="8">S2_009_000_R2_76</strain>
    </source>
</reference>
<evidence type="ECO:0000256" key="5">
    <source>
        <dbReference type="ARBA" id="ARBA00022840"/>
    </source>
</evidence>
<dbReference type="CDD" id="cd02027">
    <property type="entry name" value="APSK"/>
    <property type="match status" value="1"/>
</dbReference>
<dbReference type="UniPathway" id="UPA00140">
    <property type="reaction ID" value="UER00205"/>
</dbReference>
<evidence type="ECO:0000256" key="6">
    <source>
        <dbReference type="RuleBase" id="RU004347"/>
    </source>
</evidence>
<dbReference type="GO" id="GO:0005737">
    <property type="term" value="C:cytoplasm"/>
    <property type="evidence" value="ECO:0007669"/>
    <property type="project" value="TreeGrafter"/>
</dbReference>
<evidence type="ECO:0000256" key="1">
    <source>
        <dbReference type="ARBA" id="ARBA00001823"/>
    </source>
</evidence>
<evidence type="ECO:0000256" key="3">
    <source>
        <dbReference type="ARBA" id="ARBA00022679"/>
    </source>
</evidence>
<accession>A0A2W5EUE3</accession>
<dbReference type="InterPro" id="IPR027417">
    <property type="entry name" value="P-loop_NTPase"/>
</dbReference>
<comment type="caution">
    <text evidence="8">The sequence shown here is derived from an EMBL/GenBank/DDBJ whole genome shotgun (WGS) entry which is preliminary data.</text>
</comment>
<dbReference type="PANTHER" id="PTHR42700:SF1">
    <property type="entry name" value="SULFATE ADENYLYLTRANSFERASE"/>
    <property type="match status" value="1"/>
</dbReference>
<keyword evidence="5 6" id="KW-0067">ATP-binding</keyword>
<evidence type="ECO:0000313" key="8">
    <source>
        <dbReference type="EMBL" id="PZP45554.1"/>
    </source>
</evidence>
<evidence type="ECO:0000256" key="4">
    <source>
        <dbReference type="ARBA" id="ARBA00022741"/>
    </source>
</evidence>
<sequence length="180" mass="20204">MTKITTQIGKVIWFTGLSGAGKTTLANGLYKRLRKLQVSSVILDGDILRKNVNTDLGFSLQDRRENIRRTAEIAKMLAEQNIYVLVGLITPKEEFREMAKTIVEEGVEFQMVYVKTSLSTCQNRDVKGLYALAGSGKLKSFTGISSIFEEPKDVDLIIPTEKYSIDLCIEKLLNSVVRYC</sequence>
<feature type="domain" description="APS kinase" evidence="7">
    <location>
        <begin position="9"/>
        <end position="158"/>
    </location>
</feature>
<organism evidence="8 9">
    <name type="scientific">Pseudopedobacter saltans</name>
    <dbReference type="NCBI Taxonomy" id="151895"/>
    <lineage>
        <taxon>Bacteria</taxon>
        <taxon>Pseudomonadati</taxon>
        <taxon>Bacteroidota</taxon>
        <taxon>Sphingobacteriia</taxon>
        <taxon>Sphingobacteriales</taxon>
        <taxon>Sphingobacteriaceae</taxon>
        <taxon>Pseudopedobacter</taxon>
    </lineage>
</organism>
<dbReference type="Proteomes" id="UP000249645">
    <property type="component" value="Unassembled WGS sequence"/>
</dbReference>
<evidence type="ECO:0000256" key="2">
    <source>
        <dbReference type="ARBA" id="ARBA00012121"/>
    </source>
</evidence>
<dbReference type="InterPro" id="IPR002891">
    <property type="entry name" value="APS"/>
</dbReference>
<comment type="function">
    <text evidence="6">Catalyzes the synthesis of activated sulfate.</text>
</comment>
<dbReference type="GO" id="GO:0004781">
    <property type="term" value="F:sulfate adenylyltransferase (ATP) activity"/>
    <property type="evidence" value="ECO:0007669"/>
    <property type="project" value="TreeGrafter"/>
</dbReference>
<evidence type="ECO:0000259" key="7">
    <source>
        <dbReference type="Pfam" id="PF01583"/>
    </source>
</evidence>
<dbReference type="SUPFAM" id="SSF52540">
    <property type="entry name" value="P-loop containing nucleoside triphosphate hydrolases"/>
    <property type="match status" value="1"/>
</dbReference>
<dbReference type="GO" id="GO:0010134">
    <property type="term" value="P:sulfate assimilation via adenylyl sulfate reduction"/>
    <property type="evidence" value="ECO:0007669"/>
    <property type="project" value="TreeGrafter"/>
</dbReference>
<name>A0A2W5EUE3_9SPHI</name>
<dbReference type="GO" id="GO:0004020">
    <property type="term" value="F:adenylylsulfate kinase activity"/>
    <property type="evidence" value="ECO:0007669"/>
    <property type="project" value="UniProtKB-EC"/>
</dbReference>